<proteinExistence type="predicted"/>
<keyword evidence="2" id="KW-1185">Reference proteome</keyword>
<dbReference type="EMBL" id="ML208479">
    <property type="protein sequence ID" value="TFK64338.1"/>
    <property type="molecule type" value="Genomic_DNA"/>
</dbReference>
<sequence>MHPSQSIHQLISISISHSSGHGFYNSYPHPCTHVSPIHIQLYPHIPSPSRSGGLHGPVPHASSSCLSFLALDHLRLLALLVTPVQPRLSQVHYHSPPFEYLFDTPLTFHNNPHDKQEQIINQFYRTLVYRLPNNIANRPTLIMSSNPTTYCVVNFQLTIPYGKCGNCWCTFDPNPPLTLTHIITLF</sequence>
<evidence type="ECO:0000313" key="2">
    <source>
        <dbReference type="Proteomes" id="UP000308600"/>
    </source>
</evidence>
<name>A0ACD3AEJ3_9AGAR</name>
<gene>
    <name evidence="1" type="ORF">BDN72DRAFT_274319</name>
</gene>
<protein>
    <submittedName>
        <fullName evidence="1">Uncharacterized protein</fullName>
    </submittedName>
</protein>
<reference evidence="1 2" key="1">
    <citation type="journal article" date="2019" name="Nat. Ecol. Evol.">
        <title>Megaphylogeny resolves global patterns of mushroom evolution.</title>
        <authorList>
            <person name="Varga T."/>
            <person name="Krizsan K."/>
            <person name="Foldi C."/>
            <person name="Dima B."/>
            <person name="Sanchez-Garcia M."/>
            <person name="Sanchez-Ramirez S."/>
            <person name="Szollosi G.J."/>
            <person name="Szarkandi J.G."/>
            <person name="Papp V."/>
            <person name="Albert L."/>
            <person name="Andreopoulos W."/>
            <person name="Angelini C."/>
            <person name="Antonin V."/>
            <person name="Barry K.W."/>
            <person name="Bougher N.L."/>
            <person name="Buchanan P."/>
            <person name="Buyck B."/>
            <person name="Bense V."/>
            <person name="Catcheside P."/>
            <person name="Chovatia M."/>
            <person name="Cooper J."/>
            <person name="Damon W."/>
            <person name="Desjardin D."/>
            <person name="Finy P."/>
            <person name="Geml J."/>
            <person name="Haridas S."/>
            <person name="Hughes K."/>
            <person name="Justo A."/>
            <person name="Karasinski D."/>
            <person name="Kautmanova I."/>
            <person name="Kiss B."/>
            <person name="Kocsube S."/>
            <person name="Kotiranta H."/>
            <person name="LaButti K.M."/>
            <person name="Lechner B.E."/>
            <person name="Liimatainen K."/>
            <person name="Lipzen A."/>
            <person name="Lukacs Z."/>
            <person name="Mihaltcheva S."/>
            <person name="Morgado L.N."/>
            <person name="Niskanen T."/>
            <person name="Noordeloos M.E."/>
            <person name="Ohm R.A."/>
            <person name="Ortiz-Santana B."/>
            <person name="Ovrebo C."/>
            <person name="Racz N."/>
            <person name="Riley R."/>
            <person name="Savchenko A."/>
            <person name="Shiryaev A."/>
            <person name="Soop K."/>
            <person name="Spirin V."/>
            <person name="Szebenyi C."/>
            <person name="Tomsovsky M."/>
            <person name="Tulloss R.E."/>
            <person name="Uehling J."/>
            <person name="Grigoriev I.V."/>
            <person name="Vagvolgyi C."/>
            <person name="Papp T."/>
            <person name="Martin F.M."/>
            <person name="Miettinen O."/>
            <person name="Hibbett D.S."/>
            <person name="Nagy L.G."/>
        </authorList>
    </citation>
    <scope>NUCLEOTIDE SEQUENCE [LARGE SCALE GENOMIC DNA]</scope>
    <source>
        <strain evidence="1 2">NL-1719</strain>
    </source>
</reference>
<evidence type="ECO:0000313" key="1">
    <source>
        <dbReference type="EMBL" id="TFK64338.1"/>
    </source>
</evidence>
<accession>A0ACD3AEJ3</accession>
<dbReference type="Proteomes" id="UP000308600">
    <property type="component" value="Unassembled WGS sequence"/>
</dbReference>
<organism evidence="1 2">
    <name type="scientific">Pluteus cervinus</name>
    <dbReference type="NCBI Taxonomy" id="181527"/>
    <lineage>
        <taxon>Eukaryota</taxon>
        <taxon>Fungi</taxon>
        <taxon>Dikarya</taxon>
        <taxon>Basidiomycota</taxon>
        <taxon>Agaricomycotina</taxon>
        <taxon>Agaricomycetes</taxon>
        <taxon>Agaricomycetidae</taxon>
        <taxon>Agaricales</taxon>
        <taxon>Pluteineae</taxon>
        <taxon>Pluteaceae</taxon>
        <taxon>Pluteus</taxon>
    </lineage>
</organism>